<dbReference type="Proteomes" id="UP000752171">
    <property type="component" value="Unassembled WGS sequence"/>
</dbReference>
<dbReference type="AlphaFoldDB" id="A0A8T2KP17"/>
<reference evidence="1 2" key="1">
    <citation type="submission" date="2021-07" db="EMBL/GenBank/DDBJ databases">
        <authorList>
            <person name="Imarazene B."/>
            <person name="Zahm M."/>
            <person name="Klopp C."/>
            <person name="Cabau C."/>
            <person name="Beille S."/>
            <person name="Jouanno E."/>
            <person name="Castinel A."/>
            <person name="Lluch J."/>
            <person name="Gil L."/>
            <person name="Kuchtly C."/>
            <person name="Lopez Roques C."/>
            <person name="Donnadieu C."/>
            <person name="Parrinello H."/>
            <person name="Journot L."/>
            <person name="Du K."/>
            <person name="Schartl M."/>
            <person name="Retaux S."/>
            <person name="Guiguen Y."/>
        </authorList>
    </citation>
    <scope>NUCLEOTIDE SEQUENCE [LARGE SCALE GENOMIC DNA]</scope>
    <source>
        <strain evidence="1">Pach_M1</strain>
        <tissue evidence="1">Testis</tissue>
    </source>
</reference>
<evidence type="ECO:0000313" key="2">
    <source>
        <dbReference type="Proteomes" id="UP000752171"/>
    </source>
</evidence>
<dbReference type="PANTHER" id="PTHR22605:SF16">
    <property type="entry name" value="E3 UBIQUITIN-PROTEIN LIGASE RNF213"/>
    <property type="match status" value="1"/>
</dbReference>
<gene>
    <name evidence="1" type="primary">RNF213</name>
    <name evidence="1" type="ORF">AMEX_G24941</name>
</gene>
<dbReference type="InterPro" id="IPR031248">
    <property type="entry name" value="RNF213"/>
</dbReference>
<evidence type="ECO:0000313" key="1">
    <source>
        <dbReference type="EMBL" id="KAG9261410.1"/>
    </source>
</evidence>
<dbReference type="GO" id="GO:0004842">
    <property type="term" value="F:ubiquitin-protein transferase activity"/>
    <property type="evidence" value="ECO:0007669"/>
    <property type="project" value="InterPro"/>
</dbReference>
<dbReference type="PANTHER" id="PTHR22605">
    <property type="entry name" value="RZ-TYPE DOMAIN-CONTAINING PROTEIN"/>
    <property type="match status" value="1"/>
</dbReference>
<name>A0A8T2KP17_ASTMX</name>
<organism evidence="1 2">
    <name type="scientific">Astyanax mexicanus</name>
    <name type="common">Blind cave fish</name>
    <name type="synonym">Astyanax fasciatus mexicanus</name>
    <dbReference type="NCBI Taxonomy" id="7994"/>
    <lineage>
        <taxon>Eukaryota</taxon>
        <taxon>Metazoa</taxon>
        <taxon>Chordata</taxon>
        <taxon>Craniata</taxon>
        <taxon>Vertebrata</taxon>
        <taxon>Euteleostomi</taxon>
        <taxon>Actinopterygii</taxon>
        <taxon>Neopterygii</taxon>
        <taxon>Teleostei</taxon>
        <taxon>Ostariophysi</taxon>
        <taxon>Characiformes</taxon>
        <taxon>Characoidei</taxon>
        <taxon>Acestrorhamphidae</taxon>
        <taxon>Acestrorhamphinae</taxon>
        <taxon>Astyanax</taxon>
    </lineage>
</organism>
<dbReference type="GO" id="GO:0016887">
    <property type="term" value="F:ATP hydrolysis activity"/>
    <property type="evidence" value="ECO:0007669"/>
    <property type="project" value="InterPro"/>
</dbReference>
<dbReference type="EMBL" id="JAICCE010000022">
    <property type="protein sequence ID" value="KAG9261410.1"/>
    <property type="molecule type" value="Genomic_DNA"/>
</dbReference>
<comment type="caution">
    <text evidence="1">The sequence shown here is derived from an EMBL/GenBank/DDBJ whole genome shotgun (WGS) entry which is preliminary data.</text>
</comment>
<accession>A0A8T2KP17</accession>
<protein>
    <submittedName>
        <fullName evidence="1">E3 ubiquitin-protein ligase rnf213-alpha-like isoform X1</fullName>
    </submittedName>
</protein>
<sequence length="508" mass="59745">MFSVFLLFLKDFAEELTRTQNNILRSRGMNILAQIIYSEEPQLADLPTTGVSSLPLMWRFGQRMTLQHLINLIEQEDAGKNVPVLLEILKNHRHIEYIRFLPQVLSLQQTLMFKFENVDPQGYAVSIDTYSLECIPENYKHAFNENVAIMKKIWKHLKRVNYNTLPHDLKQKDEEDLMILDFLPMRKSVARVVTEHLVRMQNDIINHVNPREDRSISAYDVKPSHVITCVPEQDFLNIAISNIDHVLNNDGKEHTNYNFQTVERQLVDRFFMEKPLIDLMTIPLFEYRTGTTLRVFFSTVKDKLEPLSTNDWNCIMNDFRFLNEISAALSTLKIAIGFMKLSFPNPNQYLTNYLKRDLKLDDRVHILSRPVPRSSRVKHIQSLWEVLSLRQSSLLIEMNQNPFFMIDDQEFHVHFSEEEKKKYMKILAGFSNINVLITELHYVIMNIRFKDISPDWGIMETFEAFDDKNEIDVKAVECLEPLRDLEMRYGIALWKLAVQMKKGIRGTR</sequence>
<proteinExistence type="predicted"/>